<feature type="compositionally biased region" description="Low complexity" evidence="4">
    <location>
        <begin position="99"/>
        <end position="117"/>
    </location>
</feature>
<dbReference type="AlphaFoldDB" id="A0A2A2JPF4"/>
<dbReference type="STRING" id="2018661.A0A2A2JPF4"/>
<comment type="subunit">
    <text evidence="1">Collagen polypeptide chains are complexed within the cuticle by disulfide bonds and other types of covalent cross-links.</text>
</comment>
<accession>A0A2A2JPF4</accession>
<evidence type="ECO:0000256" key="1">
    <source>
        <dbReference type="ARBA" id="ARBA00011518"/>
    </source>
</evidence>
<evidence type="ECO:0000256" key="5">
    <source>
        <dbReference type="SAM" id="Phobius"/>
    </source>
</evidence>
<keyword evidence="2" id="KW-0677">Repeat</keyword>
<dbReference type="SMART" id="SM01088">
    <property type="entry name" value="Col_cuticle_N"/>
    <property type="match status" value="1"/>
</dbReference>
<evidence type="ECO:0000313" key="7">
    <source>
        <dbReference type="EMBL" id="PAV63588.1"/>
    </source>
</evidence>
<dbReference type="InterPro" id="IPR002486">
    <property type="entry name" value="Col_cuticle_N"/>
</dbReference>
<feature type="region of interest" description="Disordered" evidence="4">
    <location>
        <begin position="78"/>
        <end position="128"/>
    </location>
</feature>
<dbReference type="OrthoDB" id="5871357at2759"/>
<organism evidence="7 8">
    <name type="scientific">Diploscapter pachys</name>
    <dbReference type="NCBI Taxonomy" id="2018661"/>
    <lineage>
        <taxon>Eukaryota</taxon>
        <taxon>Metazoa</taxon>
        <taxon>Ecdysozoa</taxon>
        <taxon>Nematoda</taxon>
        <taxon>Chromadorea</taxon>
        <taxon>Rhabditida</taxon>
        <taxon>Rhabditina</taxon>
        <taxon>Rhabditomorpha</taxon>
        <taxon>Rhabditoidea</taxon>
        <taxon>Rhabditidae</taxon>
        <taxon>Diploscapter</taxon>
    </lineage>
</organism>
<keyword evidence="5" id="KW-0812">Transmembrane</keyword>
<dbReference type="EMBL" id="LIAE01010300">
    <property type="protein sequence ID" value="PAV63588.1"/>
    <property type="molecule type" value="Genomic_DNA"/>
</dbReference>
<dbReference type="GO" id="GO:0042302">
    <property type="term" value="F:structural constituent of cuticle"/>
    <property type="evidence" value="ECO:0007669"/>
    <property type="project" value="InterPro"/>
</dbReference>
<gene>
    <name evidence="7" type="ORF">WR25_20851</name>
</gene>
<reference evidence="7 8" key="1">
    <citation type="journal article" date="2017" name="Curr. Biol.">
        <title>Genome architecture and evolution of a unichromosomal asexual nematode.</title>
        <authorList>
            <person name="Fradin H."/>
            <person name="Zegar C."/>
            <person name="Gutwein M."/>
            <person name="Lucas J."/>
            <person name="Kovtun M."/>
            <person name="Corcoran D."/>
            <person name="Baugh L.R."/>
            <person name="Kiontke K."/>
            <person name="Gunsalus K."/>
            <person name="Fitch D.H."/>
            <person name="Piano F."/>
        </authorList>
    </citation>
    <scope>NUCLEOTIDE SEQUENCE [LARGE SCALE GENOMIC DNA]</scope>
    <source>
        <strain evidence="7">PF1309</strain>
    </source>
</reference>
<feature type="domain" description="Nematode cuticle collagen N-terminal" evidence="6">
    <location>
        <begin position="22"/>
        <end position="72"/>
    </location>
</feature>
<name>A0A2A2JPF4_9BILA</name>
<proteinExistence type="predicted"/>
<evidence type="ECO:0000256" key="2">
    <source>
        <dbReference type="ARBA" id="ARBA00022737"/>
    </source>
</evidence>
<dbReference type="Pfam" id="PF01484">
    <property type="entry name" value="Col_cuticle_N"/>
    <property type="match status" value="1"/>
</dbReference>
<keyword evidence="5" id="KW-1133">Transmembrane helix</keyword>
<protein>
    <recommendedName>
        <fullName evidence="6">Nematode cuticle collagen N-terminal domain-containing protein</fullName>
    </recommendedName>
</protein>
<keyword evidence="8" id="KW-1185">Reference proteome</keyword>
<dbReference type="Proteomes" id="UP000218231">
    <property type="component" value="Unassembled WGS sequence"/>
</dbReference>
<feature type="transmembrane region" description="Helical" evidence="5">
    <location>
        <begin position="21"/>
        <end position="44"/>
    </location>
</feature>
<evidence type="ECO:0000256" key="3">
    <source>
        <dbReference type="ARBA" id="ARBA00023157"/>
    </source>
</evidence>
<keyword evidence="3" id="KW-1015">Disulfide bond</keyword>
<keyword evidence="5" id="KW-0472">Membrane</keyword>
<comment type="caution">
    <text evidence="7">The sequence shown here is derived from an EMBL/GenBank/DDBJ whole genome shotgun (WGS) entry which is preliminary data.</text>
</comment>
<evidence type="ECO:0000259" key="6">
    <source>
        <dbReference type="SMART" id="SM01088"/>
    </source>
</evidence>
<evidence type="ECO:0000256" key="4">
    <source>
        <dbReference type="SAM" id="MobiDB-lite"/>
    </source>
</evidence>
<sequence length="128" mass="13871">MDEKAHLRFSSSEGRRSLRPLALASVTLATVSFLSCVITLPLVYQHVQRIQSFMNNEVDFCKARSRDMWRQMVTVQSFTGKGQPGRDGNLLPGPPPKAPCQKCPPGGEKGPSGEPGKIINGAPPGLKI</sequence>
<evidence type="ECO:0000313" key="8">
    <source>
        <dbReference type="Proteomes" id="UP000218231"/>
    </source>
</evidence>